<feature type="non-terminal residue" evidence="2">
    <location>
        <position position="269"/>
    </location>
</feature>
<evidence type="ECO:0000313" key="2">
    <source>
        <dbReference type="EMBL" id="KKL76664.1"/>
    </source>
</evidence>
<feature type="transmembrane region" description="Helical" evidence="1">
    <location>
        <begin position="67"/>
        <end position="84"/>
    </location>
</feature>
<accession>A0A0F9ERL0</accession>
<feature type="transmembrane region" description="Helical" evidence="1">
    <location>
        <begin position="12"/>
        <end position="33"/>
    </location>
</feature>
<keyword evidence="1" id="KW-0472">Membrane</keyword>
<organism evidence="2">
    <name type="scientific">marine sediment metagenome</name>
    <dbReference type="NCBI Taxonomy" id="412755"/>
    <lineage>
        <taxon>unclassified sequences</taxon>
        <taxon>metagenomes</taxon>
        <taxon>ecological metagenomes</taxon>
    </lineage>
</organism>
<evidence type="ECO:0000256" key="1">
    <source>
        <dbReference type="SAM" id="Phobius"/>
    </source>
</evidence>
<proteinExistence type="predicted"/>
<gene>
    <name evidence="2" type="ORF">LCGC14_2042680</name>
</gene>
<keyword evidence="1" id="KW-1133">Transmembrane helix</keyword>
<dbReference type="AlphaFoldDB" id="A0A0F9ERL0"/>
<reference evidence="2" key="1">
    <citation type="journal article" date="2015" name="Nature">
        <title>Complex archaea that bridge the gap between prokaryotes and eukaryotes.</title>
        <authorList>
            <person name="Spang A."/>
            <person name="Saw J.H."/>
            <person name="Jorgensen S.L."/>
            <person name="Zaremba-Niedzwiedzka K."/>
            <person name="Martijn J."/>
            <person name="Lind A.E."/>
            <person name="van Eijk R."/>
            <person name="Schleper C."/>
            <person name="Guy L."/>
            <person name="Ettema T.J."/>
        </authorList>
    </citation>
    <scope>NUCLEOTIDE SEQUENCE</scope>
</reference>
<feature type="transmembrane region" description="Helical" evidence="1">
    <location>
        <begin position="39"/>
        <end position="55"/>
    </location>
</feature>
<name>A0A0F9ERL0_9ZZZZ</name>
<sequence>MNNIKKVEDGLRAKISIASFMIFFSAFMIFIYISNYIEGFVYSYLTFIFILRMFLRPNSKSSRTRYLATIVIFSLIIFPVFLSWENLSIKREMCPIPSFSLIPQEQRSQINDLNLNDLEYTENPEDLREVTFNSLISVNLKLSLYTPKNVRFHADLIPLDVLVNGKLRKESQLLEKKHSFSSTRIKGPFSEREIYFNVDLANSLTPVLPGRYLLLIYYTAQERLTVGVQSTFYSYEFDIQKEHVFFKANTAESEGKGSIFSFEYPTSPG</sequence>
<keyword evidence="1" id="KW-0812">Transmembrane</keyword>
<dbReference type="EMBL" id="LAZR01023976">
    <property type="protein sequence ID" value="KKL76664.1"/>
    <property type="molecule type" value="Genomic_DNA"/>
</dbReference>
<comment type="caution">
    <text evidence="2">The sequence shown here is derived from an EMBL/GenBank/DDBJ whole genome shotgun (WGS) entry which is preliminary data.</text>
</comment>
<protein>
    <submittedName>
        <fullName evidence="2">Uncharacterized protein</fullName>
    </submittedName>
</protein>